<evidence type="ECO:0000256" key="2">
    <source>
        <dbReference type="ARBA" id="ARBA00034122"/>
    </source>
</evidence>
<dbReference type="Gene3D" id="3.60.110.10">
    <property type="entry name" value="Carbon-nitrogen hydrolase"/>
    <property type="match status" value="1"/>
</dbReference>
<dbReference type="SUPFAM" id="SSF56317">
    <property type="entry name" value="Carbon-nitrogen hydrolase"/>
    <property type="match status" value="1"/>
</dbReference>
<organism evidence="4 5">
    <name type="scientific">Acidiphilium iwatense</name>
    <dbReference type="NCBI Taxonomy" id="768198"/>
    <lineage>
        <taxon>Bacteria</taxon>
        <taxon>Pseudomonadati</taxon>
        <taxon>Pseudomonadota</taxon>
        <taxon>Alphaproteobacteria</taxon>
        <taxon>Acetobacterales</taxon>
        <taxon>Acidocellaceae</taxon>
        <taxon>Acidiphilium</taxon>
    </lineage>
</organism>
<keyword evidence="5" id="KW-1185">Reference proteome</keyword>
<evidence type="ECO:0000256" key="1">
    <source>
        <dbReference type="ARBA" id="ARBA00022801"/>
    </source>
</evidence>
<dbReference type="InterPro" id="IPR036526">
    <property type="entry name" value="C-N_Hydrolase_sf"/>
</dbReference>
<dbReference type="InterPro" id="IPR017755">
    <property type="entry name" value="N-carbamoylputrescine_amidase"/>
</dbReference>
<sequence>MASDIVLAAIQMSCGPDRAANLDHAETLVRQAAAAGARIILLPELFETRYFCQDQIADHFRLATTADANPAVARFRKIAAECGIVVPVSFFERAGQSFFNSIAIVDADGAVLGVYRKSHIPDGPGYTEKFYFSPGDTGFKVWNTAYARIGVGICWDQWFPEAARAMALMGAEILLYPTAIGSEPQDAALDSRDHWQRVMQGHAGANLMPLIAANRTGIEPGAHGTSISFYGSSFIADQFGGKLAEAGRDGDAVLTARVDLGGIAAARASWGVFRDRRPELYDVLGSYDGVHRHAAKAEPR</sequence>
<dbReference type="NCBIfam" id="TIGR03381">
    <property type="entry name" value="agmatine_aguB"/>
    <property type="match status" value="1"/>
</dbReference>
<accession>A0ABS9DV33</accession>
<evidence type="ECO:0000313" key="4">
    <source>
        <dbReference type="EMBL" id="MCF3946594.1"/>
    </source>
</evidence>
<dbReference type="CDD" id="cd07573">
    <property type="entry name" value="CPA"/>
    <property type="match status" value="1"/>
</dbReference>
<dbReference type="PANTHER" id="PTHR43674">
    <property type="entry name" value="NITRILASE C965.09-RELATED"/>
    <property type="match status" value="1"/>
</dbReference>
<protein>
    <submittedName>
        <fullName evidence="4">N-carbamoylputrescine amidase</fullName>
        <ecNumber evidence="4">3.5.1.53</ecNumber>
    </submittedName>
</protein>
<dbReference type="EC" id="3.5.1.53" evidence="4"/>
<proteinExistence type="inferred from homology"/>
<dbReference type="GO" id="GO:0050126">
    <property type="term" value="F:N-carbamoylputrescine amidase activity"/>
    <property type="evidence" value="ECO:0007669"/>
    <property type="project" value="UniProtKB-EC"/>
</dbReference>
<keyword evidence="1 4" id="KW-0378">Hydrolase</keyword>
<dbReference type="RefSeq" id="WP_235703826.1">
    <property type="nucleotide sequence ID" value="NZ_JAKGBZ010000011.1"/>
</dbReference>
<dbReference type="Pfam" id="PF00795">
    <property type="entry name" value="CN_hydrolase"/>
    <property type="match status" value="1"/>
</dbReference>
<dbReference type="Proteomes" id="UP001521209">
    <property type="component" value="Unassembled WGS sequence"/>
</dbReference>
<feature type="domain" description="CN hydrolase" evidence="3">
    <location>
        <begin position="5"/>
        <end position="260"/>
    </location>
</feature>
<gene>
    <name evidence="4" type="primary">aguB</name>
    <name evidence="4" type="ORF">L2A60_07850</name>
</gene>
<dbReference type="PROSITE" id="PS50263">
    <property type="entry name" value="CN_HYDROLASE"/>
    <property type="match status" value="1"/>
</dbReference>
<evidence type="ECO:0000313" key="5">
    <source>
        <dbReference type="Proteomes" id="UP001521209"/>
    </source>
</evidence>
<dbReference type="InterPro" id="IPR003010">
    <property type="entry name" value="C-N_Hydrolase"/>
</dbReference>
<comment type="caution">
    <text evidence="4">The sequence shown here is derived from an EMBL/GenBank/DDBJ whole genome shotgun (WGS) entry which is preliminary data.</text>
</comment>
<dbReference type="InterPro" id="IPR050345">
    <property type="entry name" value="Aliph_Amidase/BUP"/>
</dbReference>
<dbReference type="EMBL" id="JAKGBZ010000011">
    <property type="protein sequence ID" value="MCF3946594.1"/>
    <property type="molecule type" value="Genomic_DNA"/>
</dbReference>
<reference evidence="4 5" key="1">
    <citation type="submission" date="2022-01" db="EMBL/GenBank/DDBJ databases">
        <authorList>
            <person name="Won M."/>
            <person name="Kim S.-J."/>
            <person name="Kwon S.-W."/>
        </authorList>
    </citation>
    <scope>NUCLEOTIDE SEQUENCE [LARGE SCALE GENOMIC DNA]</scope>
    <source>
        <strain evidence="4 5">KCTC 23505</strain>
    </source>
</reference>
<name>A0ABS9DV33_9PROT</name>
<dbReference type="PANTHER" id="PTHR43674:SF2">
    <property type="entry name" value="BETA-UREIDOPROPIONASE"/>
    <property type="match status" value="1"/>
</dbReference>
<evidence type="ECO:0000259" key="3">
    <source>
        <dbReference type="PROSITE" id="PS50263"/>
    </source>
</evidence>
<comment type="similarity">
    <text evidence="2">Belongs to the carbon-nitrogen hydrolase superfamily.</text>
</comment>